<organism evidence="17 18">
    <name type="scientific">Halorhodospira neutriphila</name>
    <dbReference type="NCBI Taxonomy" id="168379"/>
    <lineage>
        <taxon>Bacteria</taxon>
        <taxon>Pseudomonadati</taxon>
        <taxon>Pseudomonadota</taxon>
        <taxon>Gammaproteobacteria</taxon>
        <taxon>Chromatiales</taxon>
        <taxon>Ectothiorhodospiraceae</taxon>
        <taxon>Halorhodospira</taxon>
    </lineage>
</organism>
<feature type="transmembrane region" description="Helical" evidence="16">
    <location>
        <begin position="195"/>
        <end position="214"/>
    </location>
</feature>
<keyword evidence="13" id="KW-1208">Phospholipid metabolism</keyword>
<feature type="transmembrane region" description="Helical" evidence="16">
    <location>
        <begin position="220"/>
        <end position="239"/>
    </location>
</feature>
<dbReference type="EMBL" id="NRSH01000031">
    <property type="protein sequence ID" value="MBK1726243.1"/>
    <property type="molecule type" value="Genomic_DNA"/>
</dbReference>
<protein>
    <recommendedName>
        <fullName evidence="5">CDP-diacylglycerol--serine O-phosphatidyltransferase</fullName>
        <ecNumber evidence="4">2.7.8.8</ecNumber>
    </recommendedName>
    <alternativeName>
        <fullName evidence="14">Phosphatidylserine synthase</fullName>
    </alternativeName>
</protein>
<comment type="similarity">
    <text evidence="3 15">Belongs to the CDP-alcohol phosphatidyltransferase class-I family.</text>
</comment>
<keyword evidence="11 16" id="KW-0472">Membrane</keyword>
<dbReference type="InterPro" id="IPR048254">
    <property type="entry name" value="CDP_ALCOHOL_P_TRANSF_CS"/>
</dbReference>
<dbReference type="Pfam" id="PF01066">
    <property type="entry name" value="CDP-OH_P_transf"/>
    <property type="match status" value="1"/>
</dbReference>
<evidence type="ECO:0000313" key="18">
    <source>
        <dbReference type="Proteomes" id="UP000738126"/>
    </source>
</evidence>
<proteinExistence type="inferred from homology"/>
<evidence type="ECO:0000256" key="11">
    <source>
        <dbReference type="ARBA" id="ARBA00023136"/>
    </source>
</evidence>
<comment type="subcellular location">
    <subcellularLocation>
        <location evidence="2">Endomembrane system</location>
        <topology evidence="2">Multi-pass membrane protein</topology>
    </subcellularLocation>
</comment>
<feature type="transmembrane region" description="Helical" evidence="16">
    <location>
        <begin position="159"/>
        <end position="183"/>
    </location>
</feature>
<dbReference type="NCBIfam" id="TIGR00473">
    <property type="entry name" value="pssA"/>
    <property type="match status" value="1"/>
</dbReference>
<dbReference type="EC" id="2.7.8.8" evidence="4"/>
<keyword evidence="7 15" id="KW-0808">Transferase</keyword>
<dbReference type="RefSeq" id="WP_200257149.1">
    <property type="nucleotide sequence ID" value="NZ_NRSH01000031.1"/>
</dbReference>
<name>A0ABS1E3G3_9GAMM</name>
<sequence>MTKPRRRGIYLLPNLLTTGCLFFGFLGIVAAMRGDFGQATLAVVVAMVFDGLDGRVARLTQSQSDFGVQYDSLADLVSFGLAPALVVFLWALGDIGAGLPWDNGGWLVSFLYVACAALRLARFNTQSGVGDKRYFQGLPSPAAAGVVVSLVWFGERLGIAGQVGVVPAVVITVAAAVLMVSNIRYVSFKEVDLGYRVRFPAVVGLVLGVVLVGVHPPTALFLGFLAYLVSGPTLTVLRLRRRRLRRRRA</sequence>
<evidence type="ECO:0000256" key="2">
    <source>
        <dbReference type="ARBA" id="ARBA00004127"/>
    </source>
</evidence>
<comment type="catalytic activity">
    <reaction evidence="1">
        <text>a CDP-1,2-diacyl-sn-glycerol + L-serine = a 1,2-diacyl-sn-glycero-3-phospho-L-serine + CMP + H(+)</text>
        <dbReference type="Rhea" id="RHEA:16913"/>
        <dbReference type="ChEBI" id="CHEBI:15378"/>
        <dbReference type="ChEBI" id="CHEBI:33384"/>
        <dbReference type="ChEBI" id="CHEBI:57262"/>
        <dbReference type="ChEBI" id="CHEBI:58332"/>
        <dbReference type="ChEBI" id="CHEBI:60377"/>
        <dbReference type="EC" id="2.7.8.8"/>
    </reaction>
</comment>
<reference evidence="17 18" key="1">
    <citation type="journal article" date="2020" name="Microorganisms">
        <title>Osmotic Adaptation and Compatible Solute Biosynthesis of Phototrophic Bacteria as Revealed from Genome Analyses.</title>
        <authorList>
            <person name="Imhoff J.F."/>
            <person name="Rahn T."/>
            <person name="Kunzel S."/>
            <person name="Keller A."/>
            <person name="Neulinger S.C."/>
        </authorList>
    </citation>
    <scope>NUCLEOTIDE SEQUENCE [LARGE SCALE GENOMIC DNA]</scope>
    <source>
        <strain evidence="17 18">DSM 15116</strain>
    </source>
</reference>
<dbReference type="PROSITE" id="PS00379">
    <property type="entry name" value="CDP_ALCOHOL_P_TRANSF"/>
    <property type="match status" value="1"/>
</dbReference>
<evidence type="ECO:0000256" key="5">
    <source>
        <dbReference type="ARBA" id="ARBA00017171"/>
    </source>
</evidence>
<keyword evidence="12" id="KW-0594">Phospholipid biosynthesis</keyword>
<dbReference type="InterPro" id="IPR000462">
    <property type="entry name" value="CDP-OH_P_trans"/>
</dbReference>
<evidence type="ECO:0000313" key="17">
    <source>
        <dbReference type="EMBL" id="MBK1726243.1"/>
    </source>
</evidence>
<dbReference type="InterPro" id="IPR043130">
    <property type="entry name" value="CDP-OH_PTrfase_TM_dom"/>
</dbReference>
<feature type="transmembrane region" description="Helical" evidence="16">
    <location>
        <begin position="104"/>
        <end position="122"/>
    </location>
</feature>
<dbReference type="InterPro" id="IPR050324">
    <property type="entry name" value="CDP-alcohol_PTase-I"/>
</dbReference>
<evidence type="ECO:0000256" key="1">
    <source>
        <dbReference type="ARBA" id="ARBA00000287"/>
    </source>
</evidence>
<evidence type="ECO:0000256" key="12">
    <source>
        <dbReference type="ARBA" id="ARBA00023209"/>
    </source>
</evidence>
<gene>
    <name evidence="17" type="primary">pssA</name>
    <name evidence="17" type="ORF">CKO13_04225</name>
</gene>
<keyword evidence="8 16" id="KW-0812">Transmembrane</keyword>
<dbReference type="Gene3D" id="1.20.120.1760">
    <property type="match status" value="1"/>
</dbReference>
<evidence type="ECO:0000256" key="15">
    <source>
        <dbReference type="RuleBase" id="RU003750"/>
    </source>
</evidence>
<evidence type="ECO:0000256" key="16">
    <source>
        <dbReference type="SAM" id="Phobius"/>
    </source>
</evidence>
<keyword evidence="10" id="KW-0443">Lipid metabolism</keyword>
<dbReference type="PROSITE" id="PS51257">
    <property type="entry name" value="PROKAR_LIPOPROTEIN"/>
    <property type="match status" value="1"/>
</dbReference>
<evidence type="ECO:0000256" key="14">
    <source>
        <dbReference type="ARBA" id="ARBA00032361"/>
    </source>
</evidence>
<keyword evidence="6" id="KW-0444">Lipid biosynthesis</keyword>
<dbReference type="PANTHER" id="PTHR14269:SF61">
    <property type="entry name" value="CDP-DIACYLGLYCEROL--SERINE O-PHOSPHATIDYLTRANSFERASE"/>
    <property type="match status" value="1"/>
</dbReference>
<evidence type="ECO:0000256" key="7">
    <source>
        <dbReference type="ARBA" id="ARBA00022679"/>
    </source>
</evidence>
<evidence type="ECO:0000256" key="8">
    <source>
        <dbReference type="ARBA" id="ARBA00022692"/>
    </source>
</evidence>
<evidence type="ECO:0000256" key="4">
    <source>
        <dbReference type="ARBA" id="ARBA00013174"/>
    </source>
</evidence>
<evidence type="ECO:0000256" key="3">
    <source>
        <dbReference type="ARBA" id="ARBA00010441"/>
    </source>
</evidence>
<dbReference type="PANTHER" id="PTHR14269">
    <property type="entry name" value="CDP-DIACYLGLYCEROL--GLYCEROL-3-PHOSPHATE 3-PHOSPHATIDYLTRANSFERASE-RELATED"/>
    <property type="match status" value="1"/>
</dbReference>
<feature type="transmembrane region" description="Helical" evidence="16">
    <location>
        <begin position="36"/>
        <end position="52"/>
    </location>
</feature>
<feature type="transmembrane region" description="Helical" evidence="16">
    <location>
        <begin position="73"/>
        <end position="92"/>
    </location>
</feature>
<evidence type="ECO:0000256" key="13">
    <source>
        <dbReference type="ARBA" id="ARBA00023264"/>
    </source>
</evidence>
<accession>A0ABS1E3G3</accession>
<dbReference type="Proteomes" id="UP000738126">
    <property type="component" value="Unassembled WGS sequence"/>
</dbReference>
<evidence type="ECO:0000256" key="10">
    <source>
        <dbReference type="ARBA" id="ARBA00023098"/>
    </source>
</evidence>
<feature type="transmembrane region" description="Helical" evidence="16">
    <location>
        <begin position="134"/>
        <end position="153"/>
    </location>
</feature>
<keyword evidence="9 16" id="KW-1133">Transmembrane helix</keyword>
<keyword evidence="18" id="KW-1185">Reference proteome</keyword>
<evidence type="ECO:0000256" key="9">
    <source>
        <dbReference type="ARBA" id="ARBA00022989"/>
    </source>
</evidence>
<feature type="transmembrane region" description="Helical" evidence="16">
    <location>
        <begin position="9"/>
        <end position="30"/>
    </location>
</feature>
<comment type="caution">
    <text evidence="17">The sequence shown here is derived from an EMBL/GenBank/DDBJ whole genome shotgun (WGS) entry which is preliminary data.</text>
</comment>
<evidence type="ECO:0000256" key="6">
    <source>
        <dbReference type="ARBA" id="ARBA00022516"/>
    </source>
</evidence>
<dbReference type="InterPro" id="IPR004533">
    <property type="entry name" value="CDP-diaglyc--ser_O-PTrfase"/>
</dbReference>